<evidence type="ECO:0000256" key="1">
    <source>
        <dbReference type="ARBA" id="ARBA00022747"/>
    </source>
</evidence>
<keyword evidence="3" id="KW-0378">Hydrolase</keyword>
<dbReference type="EMBL" id="JASXSX010000001">
    <property type="protein sequence ID" value="MDT3766538.1"/>
    <property type="molecule type" value="Genomic_DNA"/>
</dbReference>
<keyword evidence="1" id="KW-0680">Restriction system</keyword>
<dbReference type="GO" id="GO:0016787">
    <property type="term" value="F:hydrolase activity"/>
    <property type="evidence" value="ECO:0007669"/>
    <property type="project" value="UniProtKB-KW"/>
</dbReference>
<dbReference type="SUPFAM" id="SSF116734">
    <property type="entry name" value="DNA methylase specificity domain"/>
    <property type="match status" value="1"/>
</dbReference>
<dbReference type="RefSeq" id="WP_313271528.1">
    <property type="nucleotide sequence ID" value="NZ_JASXSX010000001.1"/>
</dbReference>
<evidence type="ECO:0000256" key="2">
    <source>
        <dbReference type="ARBA" id="ARBA00023125"/>
    </source>
</evidence>
<dbReference type="PANTHER" id="PTHR43140">
    <property type="entry name" value="TYPE-1 RESTRICTION ENZYME ECOKI SPECIFICITY PROTEIN"/>
    <property type="match status" value="1"/>
</dbReference>
<sequence length="132" mass="14951">MTDLQNDKRSLRSGYVSERGIITGAYIGLIPRAQIDPRFLGWMMRAYDLKKMFYGLGSGVRQSLNYSELRKLPTLLPPLREQEAIAAHLDTKTAEIDGLIGDIDRQIELLGRYRKQVINDVVTGKVRVSEEA</sequence>
<keyword evidence="3" id="KW-0255">Endonuclease</keyword>
<keyword evidence="4" id="KW-1185">Reference proteome</keyword>
<reference evidence="3 4" key="1">
    <citation type="submission" date="2023-06" db="EMBL/GenBank/DDBJ databases">
        <title>Draft genome sequence of Gleimia hominis type strain CCUG 57540T.</title>
        <authorList>
            <person name="Salva-Serra F."/>
            <person name="Cardew S."/>
            <person name="Jensie Markopoulos S."/>
            <person name="Ohlen M."/>
            <person name="Inganas E."/>
            <person name="Svensson-Stadler L."/>
            <person name="Moore E.R.B."/>
        </authorList>
    </citation>
    <scope>NUCLEOTIDE SEQUENCE [LARGE SCALE GENOMIC DNA]</scope>
    <source>
        <strain evidence="3 4">CCUG 57540</strain>
    </source>
</reference>
<dbReference type="InterPro" id="IPR044946">
    <property type="entry name" value="Restrct_endonuc_typeI_TRD_sf"/>
</dbReference>
<dbReference type="GO" id="GO:0004519">
    <property type="term" value="F:endonuclease activity"/>
    <property type="evidence" value="ECO:0007669"/>
    <property type="project" value="UniProtKB-KW"/>
</dbReference>
<accession>A0ABU3I824</accession>
<organism evidence="3 4">
    <name type="scientific">Gleimia hominis</name>
    <dbReference type="NCBI Taxonomy" id="595468"/>
    <lineage>
        <taxon>Bacteria</taxon>
        <taxon>Bacillati</taxon>
        <taxon>Actinomycetota</taxon>
        <taxon>Actinomycetes</taxon>
        <taxon>Actinomycetales</taxon>
        <taxon>Actinomycetaceae</taxon>
        <taxon>Gleimia</taxon>
    </lineage>
</organism>
<dbReference type="Gene3D" id="3.90.220.20">
    <property type="entry name" value="DNA methylase specificity domains"/>
    <property type="match status" value="1"/>
</dbReference>
<comment type="caution">
    <text evidence="3">The sequence shown here is derived from an EMBL/GenBank/DDBJ whole genome shotgun (WGS) entry which is preliminary data.</text>
</comment>
<name>A0ABU3I824_9ACTO</name>
<dbReference type="InterPro" id="IPR051212">
    <property type="entry name" value="Type-I_RE_S_subunit"/>
</dbReference>
<gene>
    <name evidence="3" type="ORF">QS713_00420</name>
</gene>
<proteinExistence type="predicted"/>
<evidence type="ECO:0000313" key="4">
    <source>
        <dbReference type="Proteomes" id="UP001247542"/>
    </source>
</evidence>
<dbReference type="PANTHER" id="PTHR43140:SF1">
    <property type="entry name" value="TYPE I RESTRICTION ENZYME ECOKI SPECIFICITY SUBUNIT"/>
    <property type="match status" value="1"/>
</dbReference>
<protein>
    <submittedName>
        <fullName evidence="3">Restriction endonuclease subunit S</fullName>
        <ecNumber evidence="3">3.1.21.-</ecNumber>
    </submittedName>
</protein>
<dbReference type="EC" id="3.1.21.-" evidence="3"/>
<evidence type="ECO:0000313" key="3">
    <source>
        <dbReference type="EMBL" id="MDT3766538.1"/>
    </source>
</evidence>
<dbReference type="Proteomes" id="UP001247542">
    <property type="component" value="Unassembled WGS sequence"/>
</dbReference>
<keyword evidence="2" id="KW-0238">DNA-binding</keyword>
<keyword evidence="3" id="KW-0540">Nuclease</keyword>